<comment type="caution">
    <text evidence="1">The sequence shown here is derived from an EMBL/GenBank/DDBJ whole genome shotgun (WGS) entry which is preliminary data.</text>
</comment>
<sequence>MVSGYDLRLTQHDYRANAPRWHAFRDALRHPTVQPLASSDWTRSVQNCIPTWSVRNDGCLAAILRLKQHPRIFNRKNPSVSEYFFALAARIRVNVKKFSPADQ</sequence>
<reference evidence="1 2" key="1">
    <citation type="submission" date="2016-10" db="EMBL/GenBank/DDBJ databases">
        <authorList>
            <person name="Varghese N."/>
            <person name="Submissions S."/>
        </authorList>
    </citation>
    <scope>NUCLEOTIDE SEQUENCE [LARGE SCALE GENOMIC DNA]</scope>
    <source>
        <strain evidence="1 2">BS2122</strain>
    </source>
</reference>
<dbReference type="AlphaFoldDB" id="A0AB37ZUL7"/>
<gene>
    <name evidence="1" type="ORF">SAMN05444505_11470</name>
</gene>
<evidence type="ECO:0008006" key="3">
    <source>
        <dbReference type="Google" id="ProtNLM"/>
    </source>
</evidence>
<dbReference type="Proteomes" id="UP000183853">
    <property type="component" value="Unassembled WGS sequence"/>
</dbReference>
<accession>A0AB37ZUL7</accession>
<evidence type="ECO:0000313" key="1">
    <source>
        <dbReference type="EMBL" id="SDO12078.1"/>
    </source>
</evidence>
<proteinExistence type="predicted"/>
<dbReference type="EMBL" id="FNHM01000014">
    <property type="protein sequence ID" value="SDO12078.1"/>
    <property type="molecule type" value="Genomic_DNA"/>
</dbReference>
<name>A0AB37ZUL7_PSESX</name>
<evidence type="ECO:0000313" key="2">
    <source>
        <dbReference type="Proteomes" id="UP000183853"/>
    </source>
</evidence>
<organism evidence="1 2">
    <name type="scientific">Pseudomonas syringae</name>
    <dbReference type="NCBI Taxonomy" id="317"/>
    <lineage>
        <taxon>Bacteria</taxon>
        <taxon>Pseudomonadati</taxon>
        <taxon>Pseudomonadota</taxon>
        <taxon>Gammaproteobacteria</taxon>
        <taxon>Pseudomonadales</taxon>
        <taxon>Pseudomonadaceae</taxon>
        <taxon>Pseudomonas</taxon>
    </lineage>
</organism>
<protein>
    <recommendedName>
        <fullName evidence="3">RES domain-containing protein</fullName>
    </recommendedName>
</protein>